<dbReference type="EMBL" id="FP929047">
    <property type="protein sequence ID" value="CBL04602.1"/>
    <property type="molecule type" value="Genomic_DNA"/>
</dbReference>
<proteinExistence type="predicted"/>
<dbReference type="KEGG" id="gpa:GPA_24440"/>
<dbReference type="HOGENOM" id="CLU_3080367_0_0_11"/>
<protein>
    <submittedName>
        <fullName evidence="1">Uncharacterized protein</fullName>
    </submittedName>
</protein>
<dbReference type="AlphaFoldDB" id="D6EA55"/>
<reference evidence="1 2" key="2">
    <citation type="submission" date="2010-03" db="EMBL/GenBank/DDBJ databases">
        <authorList>
            <person name="Pajon A."/>
        </authorList>
    </citation>
    <scope>NUCLEOTIDE SEQUENCE [LARGE SCALE GENOMIC DNA]</scope>
    <source>
        <strain evidence="2">7-10-1-b</strain>
    </source>
</reference>
<name>D6EA55_9ACTN</name>
<dbReference type="Proteomes" id="UP000008805">
    <property type="component" value="Chromosome"/>
</dbReference>
<sequence length="52" mass="5738">MAHIRVADSVVLLHPFQGHRGTGNIPASTVANAVRQQRLVVELLEQEEYDGD</sequence>
<keyword evidence="2" id="KW-1185">Reference proteome</keyword>
<evidence type="ECO:0000313" key="1">
    <source>
        <dbReference type="EMBL" id="CBL04602.1"/>
    </source>
</evidence>
<accession>D6EA55</accession>
<gene>
    <name evidence="1" type="ORF">GPA_24440</name>
</gene>
<organism evidence="1 2">
    <name type="scientific">Gordonibacter pamelaeae 7-10-1-b</name>
    <dbReference type="NCBI Taxonomy" id="657308"/>
    <lineage>
        <taxon>Bacteria</taxon>
        <taxon>Bacillati</taxon>
        <taxon>Actinomycetota</taxon>
        <taxon>Coriobacteriia</taxon>
        <taxon>Eggerthellales</taxon>
        <taxon>Eggerthellaceae</taxon>
        <taxon>Gordonibacter</taxon>
    </lineage>
</organism>
<reference evidence="1 2" key="1">
    <citation type="submission" date="2010-03" db="EMBL/GenBank/DDBJ databases">
        <title>The genome sequence of Gordonibacter pamelaeae 7-10-1-bT.</title>
        <authorList>
            <consortium name="metaHIT consortium -- http://www.metahit.eu/"/>
            <person name="Pajon A."/>
            <person name="Turner K."/>
            <person name="Parkhill J."/>
            <person name="Timmis K."/>
            <person name="Oxley A."/>
            <person name="Wurdemann D."/>
        </authorList>
    </citation>
    <scope>NUCLEOTIDE SEQUENCE [LARGE SCALE GENOMIC DNA]</scope>
    <source>
        <strain evidence="2">7-10-1-b</strain>
    </source>
</reference>
<evidence type="ECO:0000313" key="2">
    <source>
        <dbReference type="Proteomes" id="UP000008805"/>
    </source>
</evidence>